<dbReference type="Proteomes" id="UP000035021">
    <property type="component" value="Unassembled WGS sequence"/>
</dbReference>
<evidence type="ECO:0000313" key="8">
    <source>
        <dbReference type="Proteomes" id="UP000035021"/>
    </source>
</evidence>
<dbReference type="InterPro" id="IPR018523">
    <property type="entry name" value="Isocitrate_lyase_ph_CS"/>
</dbReference>
<dbReference type="PANTHER" id="PTHR42905:SF5">
    <property type="entry name" value="CARBOXYVINYL-CARBOXYPHOSPHONATE PHOSPHORYLMUTASE, CHLOROPLASTIC"/>
    <property type="match status" value="1"/>
</dbReference>
<comment type="similarity">
    <text evidence="2 6">Belongs to the isocitrate lyase/PEP mutase superfamily. Methylisocitrate lyase family.</text>
</comment>
<evidence type="ECO:0000256" key="2">
    <source>
        <dbReference type="ARBA" id="ARBA00009282"/>
    </source>
</evidence>
<evidence type="ECO:0000256" key="1">
    <source>
        <dbReference type="ARBA" id="ARBA00001946"/>
    </source>
</evidence>
<accession>A0ABQ0IG10</accession>
<comment type="function">
    <text evidence="6">Catalyzes the thermodynamically favored C-C bond cleavage of (2R,3S)-2-methylisocitrate to yield pyruvate and succinate.</text>
</comment>
<dbReference type="EC" id="4.1.3.30" evidence="6"/>
<dbReference type="EMBL" id="BAOQ01000003">
    <property type="protein sequence ID" value="GAC82526.1"/>
    <property type="molecule type" value="Genomic_DNA"/>
</dbReference>
<dbReference type="PANTHER" id="PTHR42905">
    <property type="entry name" value="PHOSPHOENOLPYRUVATE CARBOXYLASE"/>
    <property type="match status" value="1"/>
</dbReference>
<dbReference type="Pfam" id="PF13714">
    <property type="entry name" value="PEP_mutase"/>
    <property type="match status" value="1"/>
</dbReference>
<keyword evidence="8" id="KW-1185">Reference proteome</keyword>
<dbReference type="RefSeq" id="WP_006898759.1">
    <property type="nucleotide sequence ID" value="NZ_BAOQ01000003.1"/>
</dbReference>
<dbReference type="PROSITE" id="PS00161">
    <property type="entry name" value="ISOCITRATE_LYASE"/>
    <property type="match status" value="1"/>
</dbReference>
<evidence type="ECO:0000313" key="7">
    <source>
        <dbReference type="EMBL" id="GAC82526.1"/>
    </source>
</evidence>
<proteinExistence type="inferred from homology"/>
<keyword evidence="5 6" id="KW-0456">Lyase</keyword>
<dbReference type="InterPro" id="IPR012695">
    <property type="entry name" value="PrpB"/>
</dbReference>
<comment type="catalytic activity">
    <reaction evidence="6">
        <text>(2S,3R)-3-hydroxybutane-1,2,3-tricarboxylate = pyruvate + succinate</text>
        <dbReference type="Rhea" id="RHEA:16809"/>
        <dbReference type="ChEBI" id="CHEBI:15361"/>
        <dbReference type="ChEBI" id="CHEBI:30031"/>
        <dbReference type="ChEBI" id="CHEBI:57429"/>
        <dbReference type="EC" id="4.1.3.30"/>
    </reaction>
</comment>
<dbReference type="CDD" id="cd00377">
    <property type="entry name" value="ICL_PEPM"/>
    <property type="match status" value="1"/>
</dbReference>
<dbReference type="InterPro" id="IPR039556">
    <property type="entry name" value="ICL/PEPM"/>
</dbReference>
<reference evidence="7 8" key="1">
    <citation type="submission" date="2013-02" db="EMBL/GenBank/DDBJ databases">
        <title>Whole genome shotgun sequence of Gordonia paraffinivorans NBRC 108238.</title>
        <authorList>
            <person name="Isaki-Nakamura S."/>
            <person name="Hosoyama A."/>
            <person name="Tsuchikane K."/>
            <person name="Ando Y."/>
            <person name="Baba S."/>
            <person name="Ohji S."/>
            <person name="Hamada M."/>
            <person name="Tamura T."/>
            <person name="Yamazoe A."/>
            <person name="Yamazaki S."/>
            <person name="Fujita N."/>
        </authorList>
    </citation>
    <scope>NUCLEOTIDE SEQUENCE [LARGE SCALE GENOMIC DNA]</scope>
    <source>
        <strain evidence="7 8">NBRC 108238</strain>
    </source>
</reference>
<gene>
    <name evidence="7" type="primary">prpB</name>
    <name evidence="7" type="ORF">GP2_003_00030</name>
</gene>
<comment type="caution">
    <text evidence="7">The sequence shown here is derived from an EMBL/GenBank/DDBJ whole genome shotgun (WGS) entry which is preliminary data.</text>
</comment>
<evidence type="ECO:0000256" key="6">
    <source>
        <dbReference type="RuleBase" id="RU361121"/>
    </source>
</evidence>
<evidence type="ECO:0000256" key="3">
    <source>
        <dbReference type="ARBA" id="ARBA00022723"/>
    </source>
</evidence>
<keyword evidence="3" id="KW-0479">Metal-binding</keyword>
<sequence>MSGSQGLFSSTVDAHAKRRALRAGLASGTLQRWPGAFSPLVAKLIADVGFEGVYVSGAVLSADLGLPDIGLTTLSEVANRGGQIARATELPTLIDADTGFGEPMNAARTIASLEDAGLAGCHLEDQVNPKRCGHLDGKAVVPTEVMLRRIGAAVSARRDTDFVICARTDARALEGIDAATDRAKAYVDAGADMIFTEALRDLSEFEAFRKAVDVPLLANMTEFGKSELLTAEQLSGIGYNAVIYPVTTLRIAMGAVEDGLREIRSCGTQSRLLDKMQHRKRLYELLRYPDYNTFDSALFNFTIEEVRS</sequence>
<keyword evidence="4" id="KW-0460">Magnesium</keyword>
<dbReference type="InterPro" id="IPR015813">
    <property type="entry name" value="Pyrv/PenolPyrv_kinase-like_dom"/>
</dbReference>
<evidence type="ECO:0000256" key="5">
    <source>
        <dbReference type="ARBA" id="ARBA00023239"/>
    </source>
</evidence>
<evidence type="ECO:0000256" key="4">
    <source>
        <dbReference type="ARBA" id="ARBA00022842"/>
    </source>
</evidence>
<comment type="cofactor">
    <cofactor evidence="1">
        <name>Mg(2+)</name>
        <dbReference type="ChEBI" id="CHEBI:18420"/>
    </cofactor>
</comment>
<protein>
    <recommendedName>
        <fullName evidence="6">Methylisocitrate lyase</fullName>
        <ecNumber evidence="6">4.1.3.30</ecNumber>
    </recommendedName>
</protein>
<dbReference type="NCBIfam" id="TIGR02317">
    <property type="entry name" value="prpB"/>
    <property type="match status" value="1"/>
</dbReference>
<dbReference type="GO" id="GO:0016829">
    <property type="term" value="F:lyase activity"/>
    <property type="evidence" value="ECO:0007669"/>
    <property type="project" value="UniProtKB-KW"/>
</dbReference>
<name>A0ABQ0IG10_9ACTN</name>
<organism evidence="7 8">
    <name type="scientific">Gordonia paraffinivorans NBRC 108238</name>
    <dbReference type="NCBI Taxonomy" id="1223543"/>
    <lineage>
        <taxon>Bacteria</taxon>
        <taxon>Bacillati</taxon>
        <taxon>Actinomycetota</taxon>
        <taxon>Actinomycetes</taxon>
        <taxon>Mycobacteriales</taxon>
        <taxon>Gordoniaceae</taxon>
        <taxon>Gordonia</taxon>
    </lineage>
</organism>
<dbReference type="InterPro" id="IPR040442">
    <property type="entry name" value="Pyrv_kinase-like_dom_sf"/>
</dbReference>
<dbReference type="Gene3D" id="3.20.20.60">
    <property type="entry name" value="Phosphoenolpyruvate-binding domains"/>
    <property type="match status" value="1"/>
</dbReference>
<comment type="pathway">
    <text evidence="6">Organic acid metabolism; propanoate degradation.</text>
</comment>
<dbReference type="SUPFAM" id="SSF51621">
    <property type="entry name" value="Phosphoenolpyruvate/pyruvate domain"/>
    <property type="match status" value="1"/>
</dbReference>